<dbReference type="AlphaFoldDB" id="A0A4S2AMS0"/>
<gene>
    <name evidence="1" type="ORF">E5355_13690</name>
</gene>
<name>A0A4S2AMS0_9BACE</name>
<evidence type="ECO:0000313" key="1">
    <source>
        <dbReference type="EMBL" id="TGY02245.1"/>
    </source>
</evidence>
<comment type="caution">
    <text evidence="1">The sequence shown here is derived from an EMBL/GenBank/DDBJ whole genome shotgun (WGS) entry which is preliminary data.</text>
</comment>
<evidence type="ECO:0000313" key="2">
    <source>
        <dbReference type="Proteomes" id="UP000310532"/>
    </source>
</evidence>
<dbReference type="EMBL" id="SRYZ01000035">
    <property type="protein sequence ID" value="TGY02245.1"/>
    <property type="molecule type" value="Genomic_DNA"/>
</dbReference>
<organism evidence="1 2">
    <name type="scientific">Bacteroides muris</name>
    <name type="common">ex Afrizal et al. 2022</name>
    <dbReference type="NCBI Taxonomy" id="2516960"/>
    <lineage>
        <taxon>Bacteria</taxon>
        <taxon>Pseudomonadati</taxon>
        <taxon>Bacteroidota</taxon>
        <taxon>Bacteroidia</taxon>
        <taxon>Bacteroidales</taxon>
        <taxon>Bacteroidaceae</taxon>
        <taxon>Bacteroides</taxon>
    </lineage>
</organism>
<keyword evidence="2" id="KW-1185">Reference proteome</keyword>
<dbReference type="RefSeq" id="WP_136010805.1">
    <property type="nucleotide sequence ID" value="NZ_SRYZ01000035.1"/>
</dbReference>
<proteinExistence type="predicted"/>
<sequence>MIIILKPNKFYSPSNHRRERYNTPAEKGDYTIEIPSLEFGEEGYASLNIVGRQLHDDEGLHFGNIELVGLKVICKRGEPLYHGLPEPKTYEYIMTLYLYDVNGEWQTYNLHGTDISFLLYTILPLINLTLRDGCLISQLNFDWLEWQCNAWEWGEANGQGRGFLFKEDDIYDFESLYRYLKSFKIEAIKQSVYRRGGGVYWTDVYICFRCIDNYISNLISDALGVKFIISGDTTKVISYKLELDKYECDGYCPNNSSILSNNEAEKYREQIEMKLLIHVLRAFDLIELKKNRLIK</sequence>
<accession>A0A4S2AMS0</accession>
<dbReference type="Proteomes" id="UP000310532">
    <property type="component" value="Unassembled WGS sequence"/>
</dbReference>
<reference evidence="1 2" key="1">
    <citation type="submission" date="2019-04" db="EMBL/GenBank/DDBJ databases">
        <title>Microbes associate with the intestines of laboratory mice.</title>
        <authorList>
            <person name="Navarre W."/>
            <person name="Wong E."/>
            <person name="Huang K."/>
            <person name="Tropini C."/>
            <person name="Ng K."/>
            <person name="Yu B."/>
        </authorList>
    </citation>
    <scope>NUCLEOTIDE SEQUENCE [LARGE SCALE GENOMIC DNA]</scope>
    <source>
        <strain evidence="1 2">NM69_E16B</strain>
    </source>
</reference>
<protein>
    <submittedName>
        <fullName evidence="1">Uncharacterized protein</fullName>
    </submittedName>
</protein>